<name>A0A1G6H5H1_9BACT</name>
<accession>A0A1G6H5H1</accession>
<evidence type="ECO:0000313" key="3">
    <source>
        <dbReference type="Proteomes" id="UP000199452"/>
    </source>
</evidence>
<keyword evidence="1" id="KW-1133">Transmembrane helix</keyword>
<evidence type="ECO:0000313" key="2">
    <source>
        <dbReference type="EMBL" id="SDB89519.1"/>
    </source>
</evidence>
<gene>
    <name evidence="2" type="ORF">SAMN05216323_100739</name>
</gene>
<keyword evidence="3" id="KW-1185">Reference proteome</keyword>
<organism evidence="2 3">
    <name type="scientific">Williamwhitmania taraxaci</name>
    <dbReference type="NCBI Taxonomy" id="1640674"/>
    <lineage>
        <taxon>Bacteria</taxon>
        <taxon>Pseudomonadati</taxon>
        <taxon>Bacteroidota</taxon>
        <taxon>Bacteroidia</taxon>
        <taxon>Bacteroidales</taxon>
        <taxon>Williamwhitmaniaceae</taxon>
        <taxon>Williamwhitmania</taxon>
    </lineage>
</organism>
<proteinExistence type="predicted"/>
<keyword evidence="1" id="KW-0472">Membrane</keyword>
<keyword evidence="1" id="KW-0812">Transmembrane</keyword>
<protein>
    <submittedName>
        <fullName evidence="2">Uncharacterized protein</fullName>
    </submittedName>
</protein>
<feature type="transmembrane region" description="Helical" evidence="1">
    <location>
        <begin position="7"/>
        <end position="24"/>
    </location>
</feature>
<feature type="transmembrane region" description="Helical" evidence="1">
    <location>
        <begin position="36"/>
        <end position="56"/>
    </location>
</feature>
<sequence length="63" mass="6998">MTKGKTILISVLLIVSTVIIKVLVADSNTKLDKELIDFFSGILFGVGIALLYPLIFKKRKMTE</sequence>
<evidence type="ECO:0000256" key="1">
    <source>
        <dbReference type="SAM" id="Phobius"/>
    </source>
</evidence>
<reference evidence="2 3" key="1">
    <citation type="submission" date="2016-09" db="EMBL/GenBank/DDBJ databases">
        <authorList>
            <person name="Capua I."/>
            <person name="De Benedictis P."/>
            <person name="Joannis T."/>
            <person name="Lombin L.H."/>
            <person name="Cattoli G."/>
        </authorList>
    </citation>
    <scope>NUCLEOTIDE SEQUENCE [LARGE SCALE GENOMIC DNA]</scope>
    <source>
        <strain evidence="2 3">A7P-90m</strain>
    </source>
</reference>
<dbReference type="AlphaFoldDB" id="A0A1G6H5H1"/>
<dbReference type="EMBL" id="FMYP01000007">
    <property type="protein sequence ID" value="SDB89519.1"/>
    <property type="molecule type" value="Genomic_DNA"/>
</dbReference>
<dbReference type="OrthoDB" id="1122649at2"/>
<dbReference type="Proteomes" id="UP000199452">
    <property type="component" value="Unassembled WGS sequence"/>
</dbReference>
<dbReference type="RefSeq" id="WP_092435707.1">
    <property type="nucleotide sequence ID" value="NZ_FMYP01000007.1"/>
</dbReference>